<reference evidence="2" key="2">
    <citation type="submission" date="2025-08" db="UniProtKB">
        <authorList>
            <consortium name="RefSeq"/>
        </authorList>
    </citation>
    <scope>IDENTIFICATION</scope>
    <source>
        <tissue evidence="2">Leaf</tissue>
    </source>
</reference>
<protein>
    <submittedName>
        <fullName evidence="2">Uncharacterized protein LOC107779463 isoform X1</fullName>
    </submittedName>
</protein>
<keyword evidence="1" id="KW-1185">Reference proteome</keyword>
<sequence>MWVFFSGLIDAAATGGSNYVKRVGKDHHRFKRFTKWTTEKCNKHYPRYQLLMYGVRHSPPIEESVGRARLASSVGATTVLLVHFCLQLNVESWFKCINDPESQ</sequence>
<dbReference type="RefSeq" id="XP_016455393.1">
    <property type="nucleotide sequence ID" value="XM_016599907.2"/>
</dbReference>
<reference evidence="1" key="1">
    <citation type="journal article" date="2014" name="Nat. Commun.">
        <title>The tobacco genome sequence and its comparison with those of tomato and potato.</title>
        <authorList>
            <person name="Sierro N."/>
            <person name="Battey J.N."/>
            <person name="Ouadi S."/>
            <person name="Bakaher N."/>
            <person name="Bovet L."/>
            <person name="Willig A."/>
            <person name="Goepfert S."/>
            <person name="Peitsch M.C."/>
            <person name="Ivanov N.V."/>
        </authorList>
    </citation>
    <scope>NUCLEOTIDE SEQUENCE [LARGE SCALE GENOMIC DNA]</scope>
</reference>
<accession>A0A1S3YTA4</accession>
<dbReference type="AlphaFoldDB" id="A0A1S3YTA4"/>
<evidence type="ECO:0000313" key="1">
    <source>
        <dbReference type="Proteomes" id="UP000790787"/>
    </source>
</evidence>
<evidence type="ECO:0000313" key="2">
    <source>
        <dbReference type="RefSeq" id="XP_016455393.1"/>
    </source>
</evidence>
<dbReference type="PaxDb" id="4097-A0A1S3YTA4"/>
<dbReference type="Proteomes" id="UP000790787">
    <property type="component" value="Chromosome 10"/>
</dbReference>
<dbReference type="GeneID" id="107779463"/>
<organism evidence="1 2">
    <name type="scientific">Nicotiana tabacum</name>
    <name type="common">Common tobacco</name>
    <dbReference type="NCBI Taxonomy" id="4097"/>
    <lineage>
        <taxon>Eukaryota</taxon>
        <taxon>Viridiplantae</taxon>
        <taxon>Streptophyta</taxon>
        <taxon>Embryophyta</taxon>
        <taxon>Tracheophyta</taxon>
        <taxon>Spermatophyta</taxon>
        <taxon>Magnoliopsida</taxon>
        <taxon>eudicotyledons</taxon>
        <taxon>Gunneridae</taxon>
        <taxon>Pentapetalae</taxon>
        <taxon>asterids</taxon>
        <taxon>lamiids</taxon>
        <taxon>Solanales</taxon>
        <taxon>Solanaceae</taxon>
        <taxon>Nicotianoideae</taxon>
        <taxon>Nicotianeae</taxon>
        <taxon>Nicotiana</taxon>
    </lineage>
</organism>
<proteinExistence type="predicted"/>
<name>A0A1S3YTA4_TOBAC</name>
<dbReference type="KEGG" id="nta:107779463"/>
<gene>
    <name evidence="2" type="primary">LOC107779463</name>
</gene>
<dbReference type="RefSeq" id="XP_016455393.1">
    <property type="nucleotide sequence ID" value="XM_016599907.1"/>
</dbReference>